<gene>
    <name evidence="2" type="ORF">fugu_014292</name>
</gene>
<accession>A0A4Z2C2K6</accession>
<evidence type="ECO:0000313" key="3">
    <source>
        <dbReference type="Proteomes" id="UP000516260"/>
    </source>
</evidence>
<reference evidence="2 3" key="1">
    <citation type="submission" date="2019-04" db="EMBL/GenBank/DDBJ databases">
        <title>The sequence and de novo assembly of Takifugu bimaculatus genome using PacBio and Hi-C technologies.</title>
        <authorList>
            <person name="Xu P."/>
            <person name="Liu B."/>
            <person name="Zhou Z."/>
        </authorList>
    </citation>
    <scope>NUCLEOTIDE SEQUENCE [LARGE SCALE GENOMIC DNA]</scope>
    <source>
        <strain evidence="2">TB-2018</strain>
        <tissue evidence="2">Muscle</tissue>
    </source>
</reference>
<dbReference type="Proteomes" id="UP000516260">
    <property type="component" value="Chromosome 15"/>
</dbReference>
<keyword evidence="3" id="KW-1185">Reference proteome</keyword>
<dbReference type="EMBL" id="SWLE01000007">
    <property type="protein sequence ID" value="TNM98046.1"/>
    <property type="molecule type" value="Genomic_DNA"/>
</dbReference>
<evidence type="ECO:0000313" key="2">
    <source>
        <dbReference type="EMBL" id="TNM98046.1"/>
    </source>
</evidence>
<dbReference type="AlphaFoldDB" id="A0A4Z2C2K6"/>
<feature type="compositionally biased region" description="Polar residues" evidence="1">
    <location>
        <begin position="108"/>
        <end position="119"/>
    </location>
</feature>
<proteinExistence type="predicted"/>
<organism evidence="2 3">
    <name type="scientific">Takifugu bimaculatus</name>
    <dbReference type="NCBI Taxonomy" id="433685"/>
    <lineage>
        <taxon>Eukaryota</taxon>
        <taxon>Metazoa</taxon>
        <taxon>Chordata</taxon>
        <taxon>Craniata</taxon>
        <taxon>Vertebrata</taxon>
        <taxon>Euteleostomi</taxon>
        <taxon>Actinopterygii</taxon>
        <taxon>Neopterygii</taxon>
        <taxon>Teleostei</taxon>
        <taxon>Neoteleostei</taxon>
        <taxon>Acanthomorphata</taxon>
        <taxon>Eupercaria</taxon>
        <taxon>Tetraodontiformes</taxon>
        <taxon>Tetradontoidea</taxon>
        <taxon>Tetraodontidae</taxon>
        <taxon>Takifugu</taxon>
    </lineage>
</organism>
<evidence type="ECO:0000256" key="1">
    <source>
        <dbReference type="SAM" id="MobiDB-lite"/>
    </source>
</evidence>
<name>A0A4Z2C2K6_9TELE</name>
<protein>
    <submittedName>
        <fullName evidence="2">Uncharacterized protein</fullName>
    </submittedName>
</protein>
<sequence length="119" mass="13271">MAASTLTAARTALQGTFLIPRWGLLTRRRRSPGRLSASAIARFSCRLLQQLQDGATEERRGEQHLQAGRGSGGSRIHPQEKGEEPDDEDRLRVDDRPTHWYHRLPTGQEASGQKQTEAA</sequence>
<feature type="compositionally biased region" description="Basic and acidic residues" evidence="1">
    <location>
        <begin position="89"/>
        <end position="98"/>
    </location>
</feature>
<comment type="caution">
    <text evidence="2">The sequence shown here is derived from an EMBL/GenBank/DDBJ whole genome shotgun (WGS) entry which is preliminary data.</text>
</comment>
<feature type="region of interest" description="Disordered" evidence="1">
    <location>
        <begin position="54"/>
        <end position="119"/>
    </location>
</feature>